<dbReference type="AlphaFoldDB" id="A0A8J5XDV3"/>
<gene>
    <name evidence="2" type="ORF">KFE25_013926</name>
</gene>
<dbReference type="OrthoDB" id="44061at2759"/>
<reference evidence="2" key="1">
    <citation type="submission" date="2021-05" db="EMBL/GenBank/DDBJ databases">
        <title>The genome of the haptophyte Pavlova lutheri (Diacronema luteri, Pavlovales) - a model for lipid biosynthesis in eukaryotic algae.</title>
        <authorList>
            <person name="Hulatt C.J."/>
            <person name="Posewitz M.C."/>
        </authorList>
    </citation>
    <scope>NUCLEOTIDE SEQUENCE</scope>
    <source>
        <strain evidence="2">NIVA-4/92</strain>
    </source>
</reference>
<accession>A0A8J5XDV3</accession>
<organism evidence="2 3">
    <name type="scientific">Diacronema lutheri</name>
    <name type="common">Unicellular marine alga</name>
    <name type="synonym">Monochrysis lutheri</name>
    <dbReference type="NCBI Taxonomy" id="2081491"/>
    <lineage>
        <taxon>Eukaryota</taxon>
        <taxon>Haptista</taxon>
        <taxon>Haptophyta</taxon>
        <taxon>Pavlovophyceae</taxon>
        <taxon>Pavlovales</taxon>
        <taxon>Pavlovaceae</taxon>
        <taxon>Diacronema</taxon>
    </lineage>
</organism>
<name>A0A8J5XDV3_DIALT</name>
<dbReference type="SUPFAM" id="SSF51316">
    <property type="entry name" value="Mss4-like"/>
    <property type="match status" value="1"/>
</dbReference>
<keyword evidence="3" id="KW-1185">Reference proteome</keyword>
<evidence type="ECO:0000313" key="2">
    <source>
        <dbReference type="EMBL" id="KAG8461907.1"/>
    </source>
</evidence>
<evidence type="ECO:0000313" key="3">
    <source>
        <dbReference type="Proteomes" id="UP000751190"/>
    </source>
</evidence>
<dbReference type="OMA" id="AGYWEST"/>
<keyword evidence="1" id="KW-0732">Signal</keyword>
<comment type="caution">
    <text evidence="2">The sequence shown here is derived from an EMBL/GenBank/DDBJ whole genome shotgun (WGS) entry which is preliminary data.</text>
</comment>
<proteinExistence type="predicted"/>
<dbReference type="Proteomes" id="UP000751190">
    <property type="component" value="Unassembled WGS sequence"/>
</dbReference>
<evidence type="ECO:0000256" key="1">
    <source>
        <dbReference type="SAM" id="SignalP"/>
    </source>
</evidence>
<feature type="signal peptide" evidence="1">
    <location>
        <begin position="1"/>
        <end position="18"/>
    </location>
</feature>
<dbReference type="InterPro" id="IPR011057">
    <property type="entry name" value="Mss4-like_sf"/>
</dbReference>
<sequence length="202" mass="22083">MHAMRTCTLIGCVAVAAGARPGARPLRRSPVSMNIFSSLFGARSYGGEAVMGDESIMAPKAHGTSATPVQQNLKWSCDRQVADRICNFNRHFAEYAGYWESTTFIEEASKAGGELTFYDSNTGKPLFVAPRGRTLEQFVKESRSHGWPSFRDNEVVWENVRVLPDGETVSVDGTHLGHDLPDGKGNRYCINLVCIAGSPQKA</sequence>
<dbReference type="EMBL" id="JAGTXO010000023">
    <property type="protein sequence ID" value="KAG8461907.1"/>
    <property type="molecule type" value="Genomic_DNA"/>
</dbReference>
<feature type="chain" id="PRO_5035180374" evidence="1">
    <location>
        <begin position="19"/>
        <end position="202"/>
    </location>
</feature>
<protein>
    <submittedName>
        <fullName evidence="2">Uncharacterized protein</fullName>
    </submittedName>
</protein>
<dbReference type="Gene3D" id="2.170.150.20">
    <property type="entry name" value="Peptide methionine sulfoxide reductase"/>
    <property type="match status" value="1"/>
</dbReference>